<name>A0A0G4QAR2_9GAMM</name>
<reference evidence="2" key="1">
    <citation type="submission" date="2015-06" db="EMBL/GenBank/DDBJ databases">
        <authorList>
            <person name="Urmite Genomes"/>
        </authorList>
    </citation>
    <scope>NUCLEOTIDE SEQUENCE [LARGE SCALE GENOMIC DNA]</scope>
    <source>
        <strain evidence="2">CSUR P1867</strain>
    </source>
</reference>
<dbReference type="Gene3D" id="2.60.40.1090">
    <property type="entry name" value="Fimbrial-type adhesion domain"/>
    <property type="match status" value="1"/>
</dbReference>
<evidence type="ECO:0000313" key="1">
    <source>
        <dbReference type="EMBL" id="CRL62681.1"/>
    </source>
</evidence>
<organism evidence="1 2">
    <name type="scientific">Proteus penneri</name>
    <dbReference type="NCBI Taxonomy" id="102862"/>
    <lineage>
        <taxon>Bacteria</taxon>
        <taxon>Pseudomonadati</taxon>
        <taxon>Pseudomonadota</taxon>
        <taxon>Gammaproteobacteria</taxon>
        <taxon>Enterobacterales</taxon>
        <taxon>Morganellaceae</taxon>
        <taxon>Proteus</taxon>
    </lineage>
</organism>
<evidence type="ECO:0008006" key="3">
    <source>
        <dbReference type="Google" id="ProtNLM"/>
    </source>
</evidence>
<dbReference type="SUPFAM" id="SSF49401">
    <property type="entry name" value="Bacterial adhesins"/>
    <property type="match status" value="1"/>
</dbReference>
<gene>
    <name evidence="1" type="ORF">BN1804_02086</name>
</gene>
<dbReference type="GO" id="GO:0007155">
    <property type="term" value="P:cell adhesion"/>
    <property type="evidence" value="ECO:0007669"/>
    <property type="project" value="InterPro"/>
</dbReference>
<accession>A0A0G4QAR2</accession>
<dbReference type="Proteomes" id="UP000183920">
    <property type="component" value="Unassembled WGS sequence"/>
</dbReference>
<dbReference type="EMBL" id="CVRY01000004">
    <property type="protein sequence ID" value="CRL62681.1"/>
    <property type="molecule type" value="Genomic_DNA"/>
</dbReference>
<sequence>MKSIKIMVLTPLLLLYFPFIALSENRRGSLPPPVSCDIYIPYITVFSNITSDDFTTPHAGTLANEDYSEVILLSFENCSKNNTEITVSIDNKSIDFNNGYFINHVTGPTASNNITFQLIDDENNPINLNQKNKFTKTIDEHNEVHFHFLLNYVKKDDLPPMPGSITTHIMFNMEANDQIIESDKIIDIGYQED</sequence>
<proteinExistence type="predicted"/>
<dbReference type="RefSeq" id="WP_072063993.1">
    <property type="nucleotide sequence ID" value="NZ_CVRY01000004.1"/>
</dbReference>
<dbReference type="GO" id="GO:0009289">
    <property type="term" value="C:pilus"/>
    <property type="evidence" value="ECO:0007669"/>
    <property type="project" value="InterPro"/>
</dbReference>
<dbReference type="InterPro" id="IPR008966">
    <property type="entry name" value="Adhesion_dom_sf"/>
</dbReference>
<dbReference type="AlphaFoldDB" id="A0A0G4QAR2"/>
<evidence type="ECO:0000313" key="2">
    <source>
        <dbReference type="Proteomes" id="UP000183920"/>
    </source>
</evidence>
<protein>
    <recommendedName>
        <fullName evidence="3">Fimbrial protein</fullName>
    </recommendedName>
</protein>
<dbReference type="InterPro" id="IPR036937">
    <property type="entry name" value="Adhesion_dom_fimbrial_sf"/>
</dbReference>